<feature type="domain" description="PPIase FKBP-type" evidence="14">
    <location>
        <begin position="164"/>
        <end position="224"/>
    </location>
</feature>
<evidence type="ECO:0000256" key="3">
    <source>
        <dbReference type="ARBA" id="ARBA00013194"/>
    </source>
</evidence>
<dbReference type="PROSITE" id="PS50059">
    <property type="entry name" value="FKBP_PPIASE"/>
    <property type="match status" value="1"/>
</dbReference>
<dbReference type="GO" id="GO:0051301">
    <property type="term" value="P:cell division"/>
    <property type="evidence" value="ECO:0007669"/>
    <property type="project" value="UniProtKB-KW"/>
</dbReference>
<comment type="subcellular location">
    <subcellularLocation>
        <location evidence="11">Cytoplasm</location>
    </subcellularLocation>
    <text evidence="11">About half TF is bound to the ribosome near the polypeptide exit tunnel while the other half is free in the cytoplasm.</text>
</comment>
<dbReference type="Pfam" id="PF05698">
    <property type="entry name" value="Trigger_C"/>
    <property type="match status" value="1"/>
</dbReference>
<evidence type="ECO:0000313" key="16">
    <source>
        <dbReference type="Proteomes" id="UP000307956"/>
    </source>
</evidence>
<dbReference type="InterPro" id="IPR001179">
    <property type="entry name" value="PPIase_FKBP_dom"/>
</dbReference>
<dbReference type="PANTHER" id="PTHR30560">
    <property type="entry name" value="TRIGGER FACTOR CHAPERONE AND PEPTIDYL-PROLYL CIS/TRANS ISOMERASE"/>
    <property type="match status" value="1"/>
</dbReference>
<evidence type="ECO:0000256" key="1">
    <source>
        <dbReference type="ARBA" id="ARBA00000971"/>
    </source>
</evidence>
<evidence type="ECO:0000256" key="6">
    <source>
        <dbReference type="ARBA" id="ARBA00023110"/>
    </source>
</evidence>
<dbReference type="PIRSF" id="PIRSF003095">
    <property type="entry name" value="Trigger_factor"/>
    <property type="match status" value="1"/>
</dbReference>
<keyword evidence="8 11" id="KW-0413">Isomerase</keyword>
<dbReference type="SUPFAM" id="SSF109998">
    <property type="entry name" value="Triger factor/SurA peptide-binding domain-like"/>
    <property type="match status" value="1"/>
</dbReference>
<comment type="catalytic activity">
    <reaction evidence="1 11 12">
        <text>[protein]-peptidylproline (omega=180) = [protein]-peptidylproline (omega=0)</text>
        <dbReference type="Rhea" id="RHEA:16237"/>
        <dbReference type="Rhea" id="RHEA-COMP:10747"/>
        <dbReference type="Rhea" id="RHEA-COMP:10748"/>
        <dbReference type="ChEBI" id="CHEBI:83833"/>
        <dbReference type="ChEBI" id="CHEBI:83834"/>
        <dbReference type="EC" id="5.2.1.8"/>
    </reaction>
</comment>
<keyword evidence="6 11" id="KW-0697">Rotamase</keyword>
<dbReference type="Pfam" id="PF00254">
    <property type="entry name" value="FKBP_C"/>
    <property type="match status" value="1"/>
</dbReference>
<evidence type="ECO:0000256" key="2">
    <source>
        <dbReference type="ARBA" id="ARBA00005464"/>
    </source>
</evidence>
<dbReference type="GO" id="GO:0043335">
    <property type="term" value="P:protein unfolding"/>
    <property type="evidence" value="ECO:0007669"/>
    <property type="project" value="TreeGrafter"/>
</dbReference>
<gene>
    <name evidence="11" type="primary">tig</name>
    <name evidence="15" type="ORF">E6O51_07215</name>
</gene>
<comment type="similarity">
    <text evidence="2 11 13">Belongs to the FKBP-type PPIase family. Tig subfamily.</text>
</comment>
<keyword evidence="7 11" id="KW-0143">Chaperone</keyword>
<dbReference type="RefSeq" id="WP_136384294.1">
    <property type="nucleotide sequence ID" value="NZ_SSOD01000004.1"/>
</dbReference>
<dbReference type="FunFam" id="3.10.50.40:FF:000001">
    <property type="entry name" value="Trigger factor"/>
    <property type="match status" value="1"/>
</dbReference>
<evidence type="ECO:0000256" key="11">
    <source>
        <dbReference type="HAMAP-Rule" id="MF_00303"/>
    </source>
</evidence>
<dbReference type="Pfam" id="PF05697">
    <property type="entry name" value="Trigger_N"/>
    <property type="match status" value="1"/>
</dbReference>
<dbReference type="SUPFAM" id="SSF102735">
    <property type="entry name" value="Trigger factor ribosome-binding domain"/>
    <property type="match status" value="1"/>
</dbReference>
<dbReference type="GO" id="GO:0043022">
    <property type="term" value="F:ribosome binding"/>
    <property type="evidence" value="ECO:0007669"/>
    <property type="project" value="TreeGrafter"/>
</dbReference>
<evidence type="ECO:0000256" key="5">
    <source>
        <dbReference type="ARBA" id="ARBA00022618"/>
    </source>
</evidence>
<dbReference type="EC" id="5.2.1.8" evidence="3 11"/>
<evidence type="ECO:0000259" key="14">
    <source>
        <dbReference type="PROSITE" id="PS50059"/>
    </source>
</evidence>
<dbReference type="GO" id="GO:0044183">
    <property type="term" value="F:protein folding chaperone"/>
    <property type="evidence" value="ECO:0007669"/>
    <property type="project" value="TreeGrafter"/>
</dbReference>
<dbReference type="GO" id="GO:0003755">
    <property type="term" value="F:peptidyl-prolyl cis-trans isomerase activity"/>
    <property type="evidence" value="ECO:0007669"/>
    <property type="project" value="UniProtKB-UniRule"/>
</dbReference>
<sequence length="437" mass="48074">MQTNQESQSSLERRIDMSVPAAAIEQEVATRLKRMARTVKMPGFRPGKVPLKIVEQTHGAQARSEAIGAAVEKAFVEQVREQNLRVAGYPRIEPKQGEGEGAVEVLAFTAVFEVYPEVALGDLSSQAIERPLLEVGEAEVDKTLDVLRKQRTTYEAADKAAEDGDRVVIDFTGRKDGEVFEGGQAQDFPFVLGAGSMLKDFEDAVRGLKSGESKTFDMTFPEDYHAAQLAGKQVQFEVALKKVEAPRLPEVDADLARALGVADGDVAKLREEVKANLVREVKRRIQAKVKEQVMEALLAVNPIEVPKALVEAEAQQLADNAKRDLEARGLKGKDIPVNAGWFMDQAVRRVKLGLIMAELVKAKELHAKPEQIRTLVEDMAQSYEDPAELVRWYYAQPERLAQAEAVVIEDNVVAWAVAEAKTADKAVSFDELMGNAA</sequence>
<evidence type="ECO:0000256" key="8">
    <source>
        <dbReference type="ARBA" id="ARBA00023235"/>
    </source>
</evidence>
<keyword evidence="11" id="KW-0963">Cytoplasm</keyword>
<proteinExistence type="inferred from homology"/>
<dbReference type="SUPFAM" id="SSF54534">
    <property type="entry name" value="FKBP-like"/>
    <property type="match status" value="1"/>
</dbReference>
<dbReference type="InterPro" id="IPR005215">
    <property type="entry name" value="Trig_fac"/>
</dbReference>
<dbReference type="Proteomes" id="UP000307956">
    <property type="component" value="Unassembled WGS sequence"/>
</dbReference>
<dbReference type="AlphaFoldDB" id="A0A4S4ASB4"/>
<dbReference type="Gene3D" id="1.10.3120.10">
    <property type="entry name" value="Trigger factor, C-terminal domain"/>
    <property type="match status" value="1"/>
</dbReference>
<dbReference type="GO" id="GO:0015031">
    <property type="term" value="P:protein transport"/>
    <property type="evidence" value="ECO:0007669"/>
    <property type="project" value="UniProtKB-UniRule"/>
</dbReference>
<comment type="function">
    <text evidence="11">Involved in protein export. Acts as a chaperone by maintaining the newly synthesized protein in an open conformation. Functions as a peptidyl-prolyl cis-trans isomerase.</text>
</comment>
<dbReference type="PANTHER" id="PTHR30560:SF3">
    <property type="entry name" value="TRIGGER FACTOR-LIKE PROTEIN TIG, CHLOROPLASTIC"/>
    <property type="match status" value="1"/>
</dbReference>
<evidence type="ECO:0000256" key="7">
    <source>
        <dbReference type="ARBA" id="ARBA00023186"/>
    </source>
</evidence>
<dbReference type="Gene3D" id="3.30.70.1050">
    <property type="entry name" value="Trigger factor ribosome-binding domain"/>
    <property type="match status" value="1"/>
</dbReference>
<protein>
    <recommendedName>
        <fullName evidence="4 11">Trigger factor</fullName>
        <shortName evidence="11">TF</shortName>
        <ecNumber evidence="3 11">5.2.1.8</ecNumber>
    </recommendedName>
    <alternativeName>
        <fullName evidence="10 11">PPIase</fullName>
    </alternativeName>
</protein>
<evidence type="ECO:0000256" key="9">
    <source>
        <dbReference type="ARBA" id="ARBA00023306"/>
    </source>
</evidence>
<dbReference type="EMBL" id="SSOD01000004">
    <property type="protein sequence ID" value="THF62741.1"/>
    <property type="molecule type" value="Genomic_DNA"/>
</dbReference>
<dbReference type="InterPro" id="IPR036611">
    <property type="entry name" value="Trigger_fac_ribosome-bd_sf"/>
</dbReference>
<dbReference type="InterPro" id="IPR037041">
    <property type="entry name" value="Trigger_fac_C_sf"/>
</dbReference>
<dbReference type="InterPro" id="IPR008880">
    <property type="entry name" value="Trigger_fac_C"/>
</dbReference>
<evidence type="ECO:0000256" key="4">
    <source>
        <dbReference type="ARBA" id="ARBA00016902"/>
    </source>
</evidence>
<name>A0A4S4ASB4_9RHOO</name>
<dbReference type="OrthoDB" id="9767721at2"/>
<dbReference type="InterPro" id="IPR008881">
    <property type="entry name" value="Trigger_fac_ribosome-bd_bac"/>
</dbReference>
<evidence type="ECO:0000313" key="15">
    <source>
        <dbReference type="EMBL" id="THF62741.1"/>
    </source>
</evidence>
<comment type="domain">
    <text evidence="11">Consists of 3 domains; the N-terminus binds the ribosome, the middle domain has PPIase activity, while the C-terminus has intrinsic chaperone activity on its own.</text>
</comment>
<comment type="caution">
    <text evidence="15">The sequence shown here is derived from an EMBL/GenBank/DDBJ whole genome shotgun (WGS) entry which is preliminary data.</text>
</comment>
<dbReference type="GO" id="GO:0005737">
    <property type="term" value="C:cytoplasm"/>
    <property type="evidence" value="ECO:0007669"/>
    <property type="project" value="UniProtKB-SubCell"/>
</dbReference>
<dbReference type="InterPro" id="IPR027304">
    <property type="entry name" value="Trigger_fact/SurA_dom_sf"/>
</dbReference>
<evidence type="ECO:0000256" key="12">
    <source>
        <dbReference type="PROSITE-ProRule" id="PRU00277"/>
    </source>
</evidence>
<dbReference type="HAMAP" id="MF_00303">
    <property type="entry name" value="Trigger_factor_Tig"/>
    <property type="match status" value="1"/>
</dbReference>
<dbReference type="Gene3D" id="3.10.50.40">
    <property type="match status" value="1"/>
</dbReference>
<evidence type="ECO:0000256" key="10">
    <source>
        <dbReference type="ARBA" id="ARBA00029986"/>
    </source>
</evidence>
<dbReference type="GO" id="GO:0051083">
    <property type="term" value="P:'de novo' cotranslational protein folding"/>
    <property type="evidence" value="ECO:0007669"/>
    <property type="project" value="TreeGrafter"/>
</dbReference>
<evidence type="ECO:0000256" key="13">
    <source>
        <dbReference type="RuleBase" id="RU003914"/>
    </source>
</evidence>
<accession>A0A4S4ASB4</accession>
<keyword evidence="5 11" id="KW-0132">Cell division</keyword>
<keyword evidence="9 11" id="KW-0131">Cell cycle</keyword>
<organism evidence="15 16">
    <name type="scientific">Pseudothauera rhizosphaerae</name>
    <dbReference type="NCBI Taxonomy" id="2565932"/>
    <lineage>
        <taxon>Bacteria</taxon>
        <taxon>Pseudomonadati</taxon>
        <taxon>Pseudomonadota</taxon>
        <taxon>Betaproteobacteria</taxon>
        <taxon>Rhodocyclales</taxon>
        <taxon>Zoogloeaceae</taxon>
        <taxon>Pseudothauera</taxon>
    </lineage>
</organism>
<dbReference type="NCBIfam" id="TIGR00115">
    <property type="entry name" value="tig"/>
    <property type="match status" value="1"/>
</dbReference>
<dbReference type="InterPro" id="IPR046357">
    <property type="entry name" value="PPIase_dom_sf"/>
</dbReference>
<keyword evidence="16" id="KW-1185">Reference proteome</keyword>
<reference evidence="15 16" key="1">
    <citation type="submission" date="2019-04" db="EMBL/GenBank/DDBJ databases">
        <title>Azoarcus rhizosphaerae sp. nov. isolated from rhizosphere of Ficus religiosa.</title>
        <authorList>
            <person name="Lin S.-Y."/>
            <person name="Hameed A."/>
            <person name="Hsu Y.-H."/>
            <person name="Young C.-C."/>
        </authorList>
    </citation>
    <scope>NUCLEOTIDE SEQUENCE [LARGE SCALE GENOMIC DNA]</scope>
    <source>
        <strain evidence="15 16">CC-YHH848</strain>
    </source>
</reference>